<reference evidence="9 10" key="1">
    <citation type="submission" date="2016-10" db="EMBL/GenBank/DDBJ databases">
        <authorList>
            <person name="de Groot N.N."/>
        </authorList>
    </citation>
    <scope>NUCLEOTIDE SEQUENCE [LARGE SCALE GENOMIC DNA]</scope>
    <source>
        <strain evidence="9 10">DSM 15345</strain>
    </source>
</reference>
<proteinExistence type="inferred from homology"/>
<dbReference type="PANTHER" id="PTHR42953:SF1">
    <property type="entry name" value="METAL-BINDING PROTEIN HI_0362-RELATED"/>
    <property type="match status" value="1"/>
</dbReference>
<evidence type="ECO:0000256" key="3">
    <source>
        <dbReference type="ARBA" id="ARBA00022448"/>
    </source>
</evidence>
<evidence type="ECO:0000256" key="5">
    <source>
        <dbReference type="ARBA" id="ARBA00022729"/>
    </source>
</evidence>
<evidence type="ECO:0000256" key="8">
    <source>
        <dbReference type="SAM" id="SignalP"/>
    </source>
</evidence>
<evidence type="ECO:0000313" key="10">
    <source>
        <dbReference type="Proteomes" id="UP000198703"/>
    </source>
</evidence>
<evidence type="ECO:0000256" key="6">
    <source>
        <dbReference type="RuleBase" id="RU003512"/>
    </source>
</evidence>
<dbReference type="Proteomes" id="UP000198703">
    <property type="component" value="Unassembled WGS sequence"/>
</dbReference>
<protein>
    <submittedName>
        <fullName evidence="9">Zinc/manganese transport system substrate-binding protein</fullName>
    </submittedName>
</protein>
<comment type="similarity">
    <text evidence="2 6">Belongs to the bacterial solute-binding protein 9 family.</text>
</comment>
<dbReference type="GO" id="GO:0046872">
    <property type="term" value="F:metal ion binding"/>
    <property type="evidence" value="ECO:0007669"/>
    <property type="project" value="UniProtKB-KW"/>
</dbReference>
<dbReference type="InterPro" id="IPR006129">
    <property type="entry name" value="AdhesinB"/>
</dbReference>
<dbReference type="EMBL" id="FNQM01000020">
    <property type="protein sequence ID" value="SEA94670.1"/>
    <property type="molecule type" value="Genomic_DNA"/>
</dbReference>
<feature type="coiled-coil region" evidence="7">
    <location>
        <begin position="160"/>
        <end position="187"/>
    </location>
</feature>
<keyword evidence="7" id="KW-0175">Coiled coil</keyword>
<keyword evidence="4" id="KW-0479">Metal-binding</keyword>
<evidence type="ECO:0000256" key="7">
    <source>
        <dbReference type="SAM" id="Coils"/>
    </source>
</evidence>
<evidence type="ECO:0000256" key="4">
    <source>
        <dbReference type="ARBA" id="ARBA00022723"/>
    </source>
</evidence>
<evidence type="ECO:0000313" key="9">
    <source>
        <dbReference type="EMBL" id="SEA94670.1"/>
    </source>
</evidence>
<dbReference type="PRINTS" id="PR00690">
    <property type="entry name" value="ADHESNFAMILY"/>
</dbReference>
<comment type="subcellular location">
    <subcellularLocation>
        <location evidence="1">Cell envelope</location>
    </subcellularLocation>
</comment>
<dbReference type="GO" id="GO:0007155">
    <property type="term" value="P:cell adhesion"/>
    <property type="evidence" value="ECO:0007669"/>
    <property type="project" value="InterPro"/>
</dbReference>
<dbReference type="PROSITE" id="PS51318">
    <property type="entry name" value="TAT"/>
    <property type="match status" value="1"/>
</dbReference>
<organism evidence="9 10">
    <name type="scientific">Rubrimonas cliftonensis</name>
    <dbReference type="NCBI Taxonomy" id="89524"/>
    <lineage>
        <taxon>Bacteria</taxon>
        <taxon>Pseudomonadati</taxon>
        <taxon>Pseudomonadota</taxon>
        <taxon>Alphaproteobacteria</taxon>
        <taxon>Rhodobacterales</taxon>
        <taxon>Paracoccaceae</taxon>
        <taxon>Rubrimonas</taxon>
    </lineage>
</organism>
<accession>A0A1H4FCU5</accession>
<dbReference type="InterPro" id="IPR050492">
    <property type="entry name" value="Bact_metal-bind_prot9"/>
</dbReference>
<sequence length="303" mass="31185">MLTRRLLLSSALALSPLAALAGAPLKVVASFSILGDLVGQVGGKRIALTTLVGPDGDAHVYQPTPADARAVAAADLVIVNGLGFEGWIDRLIAASGFDGPVAVASDGVDVLMVEGDAAHGHSHGHEHGDVDPHAWQSVPAVSAYLANIADALIDADPDGAEAYAASRDAYLEELAALEAEIAAAVAALPPGRRVVVTSHDAFGYFARDHGLAFLAPQGVSTEAEASAQDVAALITQIREGAIPAIFVESVADPRLLQQIERETGARIGGALYSDALSGTDGPASTYLDMMRRNLRMLTEALSG</sequence>
<keyword evidence="5 8" id="KW-0732">Signal</keyword>
<evidence type="ECO:0000256" key="1">
    <source>
        <dbReference type="ARBA" id="ARBA00004196"/>
    </source>
</evidence>
<dbReference type="Gene3D" id="3.40.50.1980">
    <property type="entry name" value="Nitrogenase molybdenum iron protein domain"/>
    <property type="match status" value="2"/>
</dbReference>
<keyword evidence="3 6" id="KW-0813">Transport</keyword>
<dbReference type="PANTHER" id="PTHR42953">
    <property type="entry name" value="HIGH-AFFINITY ZINC UPTAKE SYSTEM PROTEIN ZNUA-RELATED"/>
    <property type="match status" value="1"/>
</dbReference>
<dbReference type="InterPro" id="IPR006127">
    <property type="entry name" value="ZnuA-like"/>
</dbReference>
<dbReference type="AlphaFoldDB" id="A0A1H4FCU5"/>
<feature type="signal peptide" evidence="8">
    <location>
        <begin position="1"/>
        <end position="21"/>
    </location>
</feature>
<dbReference type="OrthoDB" id="9793396at2"/>
<dbReference type="STRING" id="89524.SAMN05444370_12049"/>
<feature type="chain" id="PRO_5011633497" evidence="8">
    <location>
        <begin position="22"/>
        <end position="303"/>
    </location>
</feature>
<gene>
    <name evidence="9" type="ORF">SAMN05444370_12049</name>
</gene>
<dbReference type="GO" id="GO:0030001">
    <property type="term" value="P:metal ion transport"/>
    <property type="evidence" value="ECO:0007669"/>
    <property type="project" value="InterPro"/>
</dbReference>
<dbReference type="InterPro" id="IPR006128">
    <property type="entry name" value="Lipoprotein_PsaA-like"/>
</dbReference>
<dbReference type="GO" id="GO:0030313">
    <property type="term" value="C:cell envelope"/>
    <property type="evidence" value="ECO:0007669"/>
    <property type="project" value="UniProtKB-SubCell"/>
</dbReference>
<keyword evidence="10" id="KW-1185">Reference proteome</keyword>
<name>A0A1H4FCU5_9RHOB</name>
<dbReference type="RefSeq" id="WP_093255854.1">
    <property type="nucleotide sequence ID" value="NZ_FNQM01000020.1"/>
</dbReference>
<dbReference type="SUPFAM" id="SSF53807">
    <property type="entry name" value="Helical backbone' metal receptor"/>
    <property type="match status" value="1"/>
</dbReference>
<dbReference type="PRINTS" id="PR00691">
    <property type="entry name" value="ADHESINB"/>
</dbReference>
<dbReference type="InterPro" id="IPR006311">
    <property type="entry name" value="TAT_signal"/>
</dbReference>
<evidence type="ECO:0000256" key="2">
    <source>
        <dbReference type="ARBA" id="ARBA00011028"/>
    </source>
</evidence>
<dbReference type="Pfam" id="PF01297">
    <property type="entry name" value="ZnuA"/>
    <property type="match status" value="1"/>
</dbReference>